<reference evidence="4" key="1">
    <citation type="submission" date="2022-11" db="UniProtKB">
        <authorList>
            <consortium name="WormBaseParasite"/>
        </authorList>
    </citation>
    <scope>IDENTIFICATION</scope>
</reference>
<dbReference type="Gene3D" id="3.40.50.1820">
    <property type="entry name" value="alpha/beta hydrolase"/>
    <property type="match status" value="2"/>
</dbReference>
<proteinExistence type="inferred from homology"/>
<dbReference type="InterPro" id="IPR002018">
    <property type="entry name" value="CarbesteraseB"/>
</dbReference>
<accession>A0A915P0I0</accession>
<dbReference type="InterPro" id="IPR051093">
    <property type="entry name" value="Neuroligin/BSAL"/>
</dbReference>
<comment type="similarity">
    <text evidence="1">Belongs to the type-B carboxylesterase/lipase family.</text>
</comment>
<dbReference type="WBParaSite" id="scf7180000422269.g8682">
    <property type="protein sequence ID" value="scf7180000422269.g8682"/>
    <property type="gene ID" value="scf7180000422269.g8682"/>
</dbReference>
<feature type="domain" description="Carboxylesterase type B" evidence="2">
    <location>
        <begin position="109"/>
        <end position="283"/>
    </location>
</feature>
<protein>
    <submittedName>
        <fullName evidence="4">Carboxylesterase type B domain-containing protein</fullName>
    </submittedName>
</protein>
<evidence type="ECO:0000313" key="3">
    <source>
        <dbReference type="Proteomes" id="UP000887560"/>
    </source>
</evidence>
<sequence>MIFIFILFISLVNSQIIEPPTRNVDLWDLFGTSTTKRDGLKHSREEVIVRLSIGELVGQKIIIPNLPWTATQDPNEQIPPDRNVPEPNPLPLNNNAPQQLIHLPGDSPFVAFTLPPVCAQDVETRPTLFINSPYPYQSSEDCFWNRIVKTSCKTTLINVRVIKLDSKQKFSSTAENALPTIVFFHGGNFQTGTANDWPGHVLASRGIVVVNVNYRLGPFGFMSLGDERGNYGLQDQRAALNWVRQHIYGFGGDPNAVTIVGHDSGAVSAGIHMLSPLSRRCVHPVASEVWSCILTRSTDDIVQAVSPTSVPSIPIEFNRYLFLPTVDGKELTAHPLWLLNNVKISNPFTVPYLTGLNKEDGIEAILEDRTLAIESFYTYWPDPSDVWNIRQRFIELITDTFYVQPISQS</sequence>
<organism evidence="3 4">
    <name type="scientific">Meloidogyne floridensis</name>
    <dbReference type="NCBI Taxonomy" id="298350"/>
    <lineage>
        <taxon>Eukaryota</taxon>
        <taxon>Metazoa</taxon>
        <taxon>Ecdysozoa</taxon>
        <taxon>Nematoda</taxon>
        <taxon>Chromadorea</taxon>
        <taxon>Rhabditida</taxon>
        <taxon>Tylenchina</taxon>
        <taxon>Tylenchomorpha</taxon>
        <taxon>Tylenchoidea</taxon>
        <taxon>Meloidogynidae</taxon>
        <taxon>Meloidogyninae</taxon>
        <taxon>Meloidogyne</taxon>
    </lineage>
</organism>
<dbReference type="Pfam" id="PF00135">
    <property type="entry name" value="COesterase"/>
    <property type="match status" value="1"/>
</dbReference>
<dbReference type="SUPFAM" id="SSF53474">
    <property type="entry name" value="alpha/beta-Hydrolases"/>
    <property type="match status" value="1"/>
</dbReference>
<keyword evidence="3" id="KW-1185">Reference proteome</keyword>
<dbReference type="Proteomes" id="UP000887560">
    <property type="component" value="Unplaced"/>
</dbReference>
<dbReference type="PANTHER" id="PTHR43903">
    <property type="entry name" value="NEUROLIGIN"/>
    <property type="match status" value="1"/>
</dbReference>
<dbReference type="AlphaFoldDB" id="A0A915P0I0"/>
<evidence type="ECO:0000313" key="4">
    <source>
        <dbReference type="WBParaSite" id="scf7180000422269.g8682"/>
    </source>
</evidence>
<evidence type="ECO:0000256" key="1">
    <source>
        <dbReference type="ARBA" id="ARBA00005964"/>
    </source>
</evidence>
<evidence type="ECO:0000259" key="2">
    <source>
        <dbReference type="Pfam" id="PF00135"/>
    </source>
</evidence>
<name>A0A915P0I0_9BILA</name>
<dbReference type="InterPro" id="IPR029058">
    <property type="entry name" value="AB_hydrolase_fold"/>
</dbReference>